<protein>
    <submittedName>
        <fullName evidence="2">Uncharacterized protein</fullName>
    </submittedName>
</protein>
<keyword evidence="3" id="KW-1185">Reference proteome</keyword>
<evidence type="ECO:0000256" key="1">
    <source>
        <dbReference type="SAM" id="MobiDB-lite"/>
    </source>
</evidence>
<name>A0A834MK57_RHYFE</name>
<evidence type="ECO:0000313" key="3">
    <source>
        <dbReference type="Proteomes" id="UP000625711"/>
    </source>
</evidence>
<dbReference type="EMBL" id="JAACXV010000057">
    <property type="protein sequence ID" value="KAF7285346.1"/>
    <property type="molecule type" value="Genomic_DNA"/>
</dbReference>
<evidence type="ECO:0000313" key="2">
    <source>
        <dbReference type="EMBL" id="KAF7285346.1"/>
    </source>
</evidence>
<proteinExistence type="predicted"/>
<accession>A0A834MK57</accession>
<dbReference type="Proteomes" id="UP000625711">
    <property type="component" value="Unassembled WGS sequence"/>
</dbReference>
<dbReference type="AlphaFoldDB" id="A0A834MK57"/>
<gene>
    <name evidence="2" type="ORF">GWI33_011136</name>
</gene>
<comment type="caution">
    <text evidence="2">The sequence shown here is derived from an EMBL/GenBank/DDBJ whole genome shotgun (WGS) entry which is preliminary data.</text>
</comment>
<sequence length="123" mass="14117">MSTTRITKIPHTTVFLSPYPRTTPFHPPSLTRNFFALPPDPGASFLFHIGQTKDLEHDRDAYDAEPASTRHSTPSIRRYLGNPARTDDCHVTRRCRFSLFVTRFALGHSGGFRRLSKRSLFER</sequence>
<organism evidence="2 3">
    <name type="scientific">Rhynchophorus ferrugineus</name>
    <name type="common">Red palm weevil</name>
    <name type="synonym">Curculio ferrugineus</name>
    <dbReference type="NCBI Taxonomy" id="354439"/>
    <lineage>
        <taxon>Eukaryota</taxon>
        <taxon>Metazoa</taxon>
        <taxon>Ecdysozoa</taxon>
        <taxon>Arthropoda</taxon>
        <taxon>Hexapoda</taxon>
        <taxon>Insecta</taxon>
        <taxon>Pterygota</taxon>
        <taxon>Neoptera</taxon>
        <taxon>Endopterygota</taxon>
        <taxon>Coleoptera</taxon>
        <taxon>Polyphaga</taxon>
        <taxon>Cucujiformia</taxon>
        <taxon>Curculionidae</taxon>
        <taxon>Dryophthorinae</taxon>
        <taxon>Rhynchophorus</taxon>
    </lineage>
</organism>
<feature type="region of interest" description="Disordered" evidence="1">
    <location>
        <begin position="58"/>
        <end position="86"/>
    </location>
</feature>
<reference evidence="2" key="1">
    <citation type="submission" date="2020-08" db="EMBL/GenBank/DDBJ databases">
        <title>Genome sequencing and assembly of the red palm weevil Rhynchophorus ferrugineus.</title>
        <authorList>
            <person name="Dias G.B."/>
            <person name="Bergman C.M."/>
            <person name="Manee M."/>
        </authorList>
    </citation>
    <scope>NUCLEOTIDE SEQUENCE</scope>
    <source>
        <strain evidence="2">AA-2017</strain>
        <tissue evidence="2">Whole larva</tissue>
    </source>
</reference>